<evidence type="ECO:0000256" key="1">
    <source>
        <dbReference type="ARBA" id="ARBA00012020"/>
    </source>
</evidence>
<keyword evidence="2" id="KW-0328">Glycosyltransferase</keyword>
<keyword evidence="3" id="KW-0808">Transferase</keyword>
<sequence length="150" mass="16782">MVGGEEEMNEVQWWHLEMFSTPVLIQNKHAATRSQYPADIDQIFRVSREGENERNSSSGCSKEPEFEDHAFYYSRSASMNLKLQLSMVDDIVFFPNARLIQSQSNYCSTKGVGGTAPNLSDAKTLDDGAVVPLGKPEEQQGSKSDLRCNQ</sequence>
<dbReference type="AlphaFoldDB" id="A0A8T2XZ60"/>
<feature type="region of interest" description="Disordered" evidence="6">
    <location>
        <begin position="117"/>
        <end position="150"/>
    </location>
</feature>
<evidence type="ECO:0000256" key="6">
    <source>
        <dbReference type="SAM" id="MobiDB-lite"/>
    </source>
</evidence>
<evidence type="ECO:0000313" key="7">
    <source>
        <dbReference type="EMBL" id="KAH8498091.1"/>
    </source>
</evidence>
<evidence type="ECO:0000256" key="4">
    <source>
        <dbReference type="ARBA" id="ARBA00023027"/>
    </source>
</evidence>
<dbReference type="Proteomes" id="UP000807159">
    <property type="component" value="Chromosome 9"/>
</dbReference>
<dbReference type="InterPro" id="IPR050800">
    <property type="entry name" value="ARTD/PARP"/>
</dbReference>
<dbReference type="GO" id="GO:1990404">
    <property type="term" value="F:NAD+-protein mono-ADP-ribosyltransferase activity"/>
    <property type="evidence" value="ECO:0007669"/>
    <property type="project" value="TreeGrafter"/>
</dbReference>
<comment type="caution">
    <text evidence="7">The sequence shown here is derived from an EMBL/GenBank/DDBJ whole genome shotgun (WGS) entry which is preliminary data.</text>
</comment>
<dbReference type="PANTHER" id="PTHR10459">
    <property type="entry name" value="DNA LIGASE"/>
    <property type="match status" value="1"/>
</dbReference>
<feature type="compositionally biased region" description="Basic and acidic residues" evidence="6">
    <location>
        <begin position="135"/>
        <end position="150"/>
    </location>
</feature>
<keyword evidence="4" id="KW-0520">NAD</keyword>
<organism evidence="7 8">
    <name type="scientific">Populus deltoides</name>
    <name type="common">Eastern poplar</name>
    <name type="synonym">Eastern cottonwood</name>
    <dbReference type="NCBI Taxonomy" id="3696"/>
    <lineage>
        <taxon>Eukaryota</taxon>
        <taxon>Viridiplantae</taxon>
        <taxon>Streptophyta</taxon>
        <taxon>Embryophyta</taxon>
        <taxon>Tracheophyta</taxon>
        <taxon>Spermatophyta</taxon>
        <taxon>Magnoliopsida</taxon>
        <taxon>eudicotyledons</taxon>
        <taxon>Gunneridae</taxon>
        <taxon>Pentapetalae</taxon>
        <taxon>rosids</taxon>
        <taxon>fabids</taxon>
        <taxon>Malpighiales</taxon>
        <taxon>Salicaceae</taxon>
        <taxon>Saliceae</taxon>
        <taxon>Populus</taxon>
    </lineage>
</organism>
<dbReference type="GO" id="GO:0005730">
    <property type="term" value="C:nucleolus"/>
    <property type="evidence" value="ECO:0007669"/>
    <property type="project" value="TreeGrafter"/>
</dbReference>
<dbReference type="EC" id="2.4.2.30" evidence="1"/>
<keyword evidence="8" id="KW-1185">Reference proteome</keyword>
<protein>
    <recommendedName>
        <fullName evidence="1">NAD(+) ADP-ribosyltransferase</fullName>
        <ecNumber evidence="1">2.4.2.30</ecNumber>
    </recommendedName>
</protein>
<dbReference type="PANTHER" id="PTHR10459:SF60">
    <property type="entry name" value="POLY [ADP-RIBOSE] POLYMERASE 2"/>
    <property type="match status" value="1"/>
</dbReference>
<evidence type="ECO:0000256" key="2">
    <source>
        <dbReference type="ARBA" id="ARBA00022676"/>
    </source>
</evidence>
<evidence type="ECO:0000313" key="8">
    <source>
        <dbReference type="Proteomes" id="UP000807159"/>
    </source>
</evidence>
<reference evidence="7" key="1">
    <citation type="journal article" date="2021" name="J. Hered.">
        <title>Genome Assembly of Salicaceae Populus deltoides (Eastern Cottonwood) I-69 Based on Nanopore Sequencing and Hi-C Technologies.</title>
        <authorList>
            <person name="Bai S."/>
            <person name="Wu H."/>
            <person name="Zhang J."/>
            <person name="Pan Z."/>
            <person name="Zhao W."/>
            <person name="Li Z."/>
            <person name="Tong C."/>
        </authorList>
    </citation>
    <scope>NUCLEOTIDE SEQUENCE</scope>
    <source>
        <tissue evidence="7">Leaf</tissue>
    </source>
</reference>
<evidence type="ECO:0000256" key="5">
    <source>
        <dbReference type="ARBA" id="ARBA00033987"/>
    </source>
</evidence>
<gene>
    <name evidence="7" type="ORF">H0E87_017134</name>
</gene>
<dbReference type="GO" id="GO:0003950">
    <property type="term" value="F:NAD+ poly-ADP-ribosyltransferase activity"/>
    <property type="evidence" value="ECO:0007669"/>
    <property type="project" value="UniProtKB-EC"/>
</dbReference>
<dbReference type="GO" id="GO:0070212">
    <property type="term" value="P:protein poly-ADP-ribosylation"/>
    <property type="evidence" value="ECO:0007669"/>
    <property type="project" value="TreeGrafter"/>
</dbReference>
<accession>A0A8T2XZ60</accession>
<dbReference type="GO" id="GO:0006302">
    <property type="term" value="P:double-strand break repair"/>
    <property type="evidence" value="ECO:0007669"/>
    <property type="project" value="TreeGrafter"/>
</dbReference>
<name>A0A8T2XZ60_POPDE</name>
<dbReference type="EMBL" id="JACEGQ020000009">
    <property type="protein sequence ID" value="KAH8498091.1"/>
    <property type="molecule type" value="Genomic_DNA"/>
</dbReference>
<comment type="catalytic activity">
    <reaction evidence="5">
        <text>NAD(+) + (ADP-D-ribosyl)n-acceptor = nicotinamide + (ADP-D-ribosyl)n+1-acceptor + H(+).</text>
        <dbReference type="EC" id="2.4.2.30"/>
    </reaction>
</comment>
<evidence type="ECO:0000256" key="3">
    <source>
        <dbReference type="ARBA" id="ARBA00022679"/>
    </source>
</evidence>
<proteinExistence type="predicted"/>